<gene>
    <name evidence="1" type="ORF">BLNAU_20623</name>
</gene>
<comment type="caution">
    <text evidence="1">The sequence shown here is derived from an EMBL/GenBank/DDBJ whole genome shotgun (WGS) entry which is preliminary data.</text>
</comment>
<proteinExistence type="predicted"/>
<sequence length="139" mass="15545">MFSPIRIGVHKELCLAERKKQFMGNICGYHGKHFFEDNTAYTFLMLPEFDAFYPSHTPACAPTEEEVTERHGTLTPSFQRSGLEALFAAHHEPTSGGLFGNFSKVGQREDTADAAADAAGWCWAWLVRAAGQGWDYRLD</sequence>
<dbReference type="EMBL" id="JARBJD010000297">
    <property type="protein sequence ID" value="KAK2944475.1"/>
    <property type="molecule type" value="Genomic_DNA"/>
</dbReference>
<keyword evidence="2" id="KW-1185">Reference proteome</keyword>
<reference evidence="1 2" key="1">
    <citation type="journal article" date="2022" name="bioRxiv">
        <title>Genomics of Preaxostyla Flagellates Illuminates Evolutionary Transitions and the Path Towards Mitochondrial Loss.</title>
        <authorList>
            <person name="Novak L.V.F."/>
            <person name="Treitli S.C."/>
            <person name="Pyrih J."/>
            <person name="Halakuc P."/>
            <person name="Pipaliya S.V."/>
            <person name="Vacek V."/>
            <person name="Brzon O."/>
            <person name="Soukal P."/>
            <person name="Eme L."/>
            <person name="Dacks J.B."/>
            <person name="Karnkowska A."/>
            <person name="Elias M."/>
            <person name="Hampl V."/>
        </authorList>
    </citation>
    <scope>NUCLEOTIDE SEQUENCE [LARGE SCALE GENOMIC DNA]</scope>
    <source>
        <strain evidence="1">NAU3</strain>
        <tissue evidence="1">Gut</tissue>
    </source>
</reference>
<name>A0ABQ9WYC9_9EUKA</name>
<organism evidence="1 2">
    <name type="scientific">Blattamonas nauphoetae</name>
    <dbReference type="NCBI Taxonomy" id="2049346"/>
    <lineage>
        <taxon>Eukaryota</taxon>
        <taxon>Metamonada</taxon>
        <taxon>Preaxostyla</taxon>
        <taxon>Oxymonadida</taxon>
        <taxon>Blattamonas</taxon>
    </lineage>
</organism>
<dbReference type="Proteomes" id="UP001281761">
    <property type="component" value="Unassembled WGS sequence"/>
</dbReference>
<evidence type="ECO:0000313" key="2">
    <source>
        <dbReference type="Proteomes" id="UP001281761"/>
    </source>
</evidence>
<accession>A0ABQ9WYC9</accession>
<evidence type="ECO:0000313" key="1">
    <source>
        <dbReference type="EMBL" id="KAK2944475.1"/>
    </source>
</evidence>
<protein>
    <submittedName>
        <fullName evidence="1">Uncharacterized protein</fullName>
    </submittedName>
</protein>